<dbReference type="AlphaFoldDB" id="A0A5C3N834"/>
<dbReference type="InterPro" id="IPR029058">
    <property type="entry name" value="AB_hydrolase_fold"/>
</dbReference>
<evidence type="ECO:0008006" key="3">
    <source>
        <dbReference type="Google" id="ProtNLM"/>
    </source>
</evidence>
<sequence length="332" mass="36767">MPLSDPINSAGVQFHYEDSGAPSSAVYTTLVAIHGSSYHSAIFAKLLPLAARHNLRLVLLNRRDYPGSTPVSQDELEKIRSDNLGVNAAVLRELGLQIASFIAWYARTASIPQVQIGVSGEPEGGLSVLAWSSGNATTSAAIANLAELEEEQKACLKGRLRTYIIYDSPSYIFGIPQDVALYNPFRDPSLKDAKAKSDVFNVWVTMYYQHPNPDSGSLSGLSFRGIENPPPEKIATYHRFRSDHLAEVSCPEALMPDKGEGNVRYMPIAVWDENITKLFCDPRGTEEFPDLKIKLIWCRESNPDMPWGAGQLKGKAHWDLPEETIEFWSSIV</sequence>
<accession>A0A5C3N834</accession>
<dbReference type="OrthoDB" id="3466517at2759"/>
<proteinExistence type="predicted"/>
<keyword evidence="2" id="KW-1185">Reference proteome</keyword>
<dbReference type="SUPFAM" id="SSF53474">
    <property type="entry name" value="alpha/beta-Hydrolases"/>
    <property type="match status" value="1"/>
</dbReference>
<evidence type="ECO:0000313" key="2">
    <source>
        <dbReference type="Proteomes" id="UP000305948"/>
    </source>
</evidence>
<evidence type="ECO:0000313" key="1">
    <source>
        <dbReference type="EMBL" id="TFK53392.1"/>
    </source>
</evidence>
<gene>
    <name evidence="1" type="ORF">OE88DRAFT_1626342</name>
</gene>
<name>A0A5C3N834_9AGAM</name>
<dbReference type="Gene3D" id="3.40.50.1820">
    <property type="entry name" value="alpha/beta hydrolase"/>
    <property type="match status" value="1"/>
</dbReference>
<dbReference type="Proteomes" id="UP000305948">
    <property type="component" value="Unassembled WGS sequence"/>
</dbReference>
<organism evidence="1 2">
    <name type="scientific">Heliocybe sulcata</name>
    <dbReference type="NCBI Taxonomy" id="5364"/>
    <lineage>
        <taxon>Eukaryota</taxon>
        <taxon>Fungi</taxon>
        <taxon>Dikarya</taxon>
        <taxon>Basidiomycota</taxon>
        <taxon>Agaricomycotina</taxon>
        <taxon>Agaricomycetes</taxon>
        <taxon>Gloeophyllales</taxon>
        <taxon>Gloeophyllaceae</taxon>
        <taxon>Heliocybe</taxon>
    </lineage>
</organism>
<reference evidence="1 2" key="1">
    <citation type="journal article" date="2019" name="Nat. Ecol. Evol.">
        <title>Megaphylogeny resolves global patterns of mushroom evolution.</title>
        <authorList>
            <person name="Varga T."/>
            <person name="Krizsan K."/>
            <person name="Foldi C."/>
            <person name="Dima B."/>
            <person name="Sanchez-Garcia M."/>
            <person name="Sanchez-Ramirez S."/>
            <person name="Szollosi G.J."/>
            <person name="Szarkandi J.G."/>
            <person name="Papp V."/>
            <person name="Albert L."/>
            <person name="Andreopoulos W."/>
            <person name="Angelini C."/>
            <person name="Antonin V."/>
            <person name="Barry K.W."/>
            <person name="Bougher N.L."/>
            <person name="Buchanan P."/>
            <person name="Buyck B."/>
            <person name="Bense V."/>
            <person name="Catcheside P."/>
            <person name="Chovatia M."/>
            <person name="Cooper J."/>
            <person name="Damon W."/>
            <person name="Desjardin D."/>
            <person name="Finy P."/>
            <person name="Geml J."/>
            <person name="Haridas S."/>
            <person name="Hughes K."/>
            <person name="Justo A."/>
            <person name="Karasinski D."/>
            <person name="Kautmanova I."/>
            <person name="Kiss B."/>
            <person name="Kocsube S."/>
            <person name="Kotiranta H."/>
            <person name="LaButti K.M."/>
            <person name="Lechner B.E."/>
            <person name="Liimatainen K."/>
            <person name="Lipzen A."/>
            <person name="Lukacs Z."/>
            <person name="Mihaltcheva S."/>
            <person name="Morgado L.N."/>
            <person name="Niskanen T."/>
            <person name="Noordeloos M.E."/>
            <person name="Ohm R.A."/>
            <person name="Ortiz-Santana B."/>
            <person name="Ovrebo C."/>
            <person name="Racz N."/>
            <person name="Riley R."/>
            <person name="Savchenko A."/>
            <person name="Shiryaev A."/>
            <person name="Soop K."/>
            <person name="Spirin V."/>
            <person name="Szebenyi C."/>
            <person name="Tomsovsky M."/>
            <person name="Tulloss R.E."/>
            <person name="Uehling J."/>
            <person name="Grigoriev I.V."/>
            <person name="Vagvolgyi C."/>
            <person name="Papp T."/>
            <person name="Martin F.M."/>
            <person name="Miettinen O."/>
            <person name="Hibbett D.S."/>
            <person name="Nagy L.G."/>
        </authorList>
    </citation>
    <scope>NUCLEOTIDE SEQUENCE [LARGE SCALE GENOMIC DNA]</scope>
    <source>
        <strain evidence="1 2">OMC1185</strain>
    </source>
</reference>
<protein>
    <recommendedName>
        <fullName evidence="3">AB hydrolase-1 domain-containing protein</fullName>
    </recommendedName>
</protein>
<dbReference type="EMBL" id="ML213507">
    <property type="protein sequence ID" value="TFK53392.1"/>
    <property type="molecule type" value="Genomic_DNA"/>
</dbReference>